<dbReference type="SUPFAM" id="SSF55073">
    <property type="entry name" value="Nucleotide cyclase"/>
    <property type="match status" value="1"/>
</dbReference>
<dbReference type="Gene3D" id="3.30.70.270">
    <property type="match status" value="1"/>
</dbReference>
<comment type="cofactor">
    <cofactor evidence="1">
        <name>Mg(2+)</name>
        <dbReference type="ChEBI" id="CHEBI:18420"/>
    </cofactor>
</comment>
<comment type="caution">
    <text evidence="5">The sequence shown here is derived from an EMBL/GenBank/DDBJ whole genome shotgun (WGS) entry which is preliminary data.</text>
</comment>
<dbReference type="GO" id="GO:1902201">
    <property type="term" value="P:negative regulation of bacterial-type flagellum-dependent cell motility"/>
    <property type="evidence" value="ECO:0007669"/>
    <property type="project" value="TreeGrafter"/>
</dbReference>
<dbReference type="NCBIfam" id="TIGR00254">
    <property type="entry name" value="GGDEF"/>
    <property type="match status" value="1"/>
</dbReference>
<dbReference type="Proteomes" id="UP000006251">
    <property type="component" value="Unassembled WGS sequence"/>
</dbReference>
<keyword evidence="3" id="KW-0175">Coiled coil</keyword>
<dbReference type="GO" id="GO:0052621">
    <property type="term" value="F:diguanylate cyclase activity"/>
    <property type="evidence" value="ECO:0007669"/>
    <property type="project" value="UniProtKB-EC"/>
</dbReference>
<evidence type="ECO:0000313" key="5">
    <source>
        <dbReference type="EMBL" id="GAC28104.1"/>
    </source>
</evidence>
<dbReference type="FunFam" id="3.30.70.270:FF:000001">
    <property type="entry name" value="Diguanylate cyclase domain protein"/>
    <property type="match status" value="1"/>
</dbReference>
<dbReference type="InterPro" id="IPR029787">
    <property type="entry name" value="Nucleotide_cyclase"/>
</dbReference>
<name>K6Y5P4_9ALTE</name>
<dbReference type="SMART" id="SM00267">
    <property type="entry name" value="GGDEF"/>
    <property type="match status" value="1"/>
</dbReference>
<dbReference type="Pfam" id="PF00990">
    <property type="entry name" value="GGDEF"/>
    <property type="match status" value="1"/>
</dbReference>
<accession>K6Y5P4</accession>
<dbReference type="EMBL" id="BAEQ01000023">
    <property type="protein sequence ID" value="GAC28104.1"/>
    <property type="molecule type" value="Genomic_DNA"/>
</dbReference>
<proteinExistence type="predicted"/>
<dbReference type="CDD" id="cd01949">
    <property type="entry name" value="GGDEF"/>
    <property type="match status" value="1"/>
</dbReference>
<protein>
    <recommendedName>
        <fullName evidence="2">diguanylate cyclase</fullName>
        <ecNumber evidence="2">2.7.7.65</ecNumber>
    </recommendedName>
</protein>
<dbReference type="PANTHER" id="PTHR45138:SF2">
    <property type="entry name" value="DIGUANYLATE CYCLASE VDCA"/>
    <property type="match status" value="1"/>
</dbReference>
<evidence type="ECO:0000256" key="3">
    <source>
        <dbReference type="SAM" id="Coils"/>
    </source>
</evidence>
<sequence length="342" mass="38334">MKFSENSDQAADYLRQAVPAMVKYAIVPNPLNYTLWYSYYSKAFPTLNKELDHVIERYGTCPLDVGEALFIQHITQLNKGSEKQLESFHKAFFHIVDNLSVSLDNTAKETTGYSQALMQNLTVLGTHEVDAAMIPVVERLNENANAICLANEEFQGKLVAAQTEISMLKAELEQSKKEANTDSLTGLSNRRVLESIYHQFVEEHGDSDELALIIMDIDKFKLFNDTHGHLLGDQILKFVGQLLRKECKEPLVPVRFGGEEFALLCPRYSLEKSQQLAEKIRVKLSSVAFNNKRTGDKIPPITASFGVTLKKHGDILNNVIERADQALYAAKSAGRNQVVLAN</sequence>
<feature type="domain" description="GGDEF" evidence="4">
    <location>
        <begin position="208"/>
        <end position="342"/>
    </location>
</feature>
<keyword evidence="6" id="KW-1185">Reference proteome</keyword>
<dbReference type="PANTHER" id="PTHR45138">
    <property type="entry name" value="REGULATORY COMPONENTS OF SENSORY TRANSDUCTION SYSTEM"/>
    <property type="match status" value="1"/>
</dbReference>
<dbReference type="InterPro" id="IPR043128">
    <property type="entry name" value="Rev_trsase/Diguanyl_cyclase"/>
</dbReference>
<dbReference type="GO" id="GO:0043709">
    <property type="term" value="P:cell adhesion involved in single-species biofilm formation"/>
    <property type="evidence" value="ECO:0007669"/>
    <property type="project" value="TreeGrafter"/>
</dbReference>
<dbReference type="AlphaFoldDB" id="K6Y5P4"/>
<evidence type="ECO:0000313" key="6">
    <source>
        <dbReference type="Proteomes" id="UP000006251"/>
    </source>
</evidence>
<evidence type="ECO:0000259" key="4">
    <source>
        <dbReference type="PROSITE" id="PS50887"/>
    </source>
</evidence>
<evidence type="ECO:0000256" key="2">
    <source>
        <dbReference type="ARBA" id="ARBA00012528"/>
    </source>
</evidence>
<evidence type="ECO:0000256" key="1">
    <source>
        <dbReference type="ARBA" id="ARBA00001946"/>
    </source>
</evidence>
<gene>
    <name evidence="5" type="primary">dgcB</name>
    <name evidence="5" type="ORF">GPAL_1231</name>
</gene>
<dbReference type="InterPro" id="IPR050469">
    <property type="entry name" value="Diguanylate_Cyclase"/>
</dbReference>
<dbReference type="RefSeq" id="WP_006010051.1">
    <property type="nucleotide sequence ID" value="NZ_AUAV01000026.1"/>
</dbReference>
<dbReference type="STRING" id="1121922.GCA_000428905_03785"/>
<reference evidence="6" key="1">
    <citation type="journal article" date="2014" name="Environ. Microbiol.">
        <title>Comparative genomics of the marine bacterial genus Glaciecola reveals the high degree of genomic diversity and genomic characteristic for cold adaptation.</title>
        <authorList>
            <person name="Qin Q.L."/>
            <person name="Xie B.B."/>
            <person name="Yu Y."/>
            <person name="Shu Y.L."/>
            <person name="Rong J.C."/>
            <person name="Zhang Y.J."/>
            <person name="Zhao D.L."/>
            <person name="Chen X.L."/>
            <person name="Zhang X.Y."/>
            <person name="Chen B."/>
            <person name="Zhou B.C."/>
            <person name="Zhang Y.Z."/>
        </authorList>
    </citation>
    <scope>NUCLEOTIDE SEQUENCE [LARGE SCALE GENOMIC DNA]</scope>
    <source>
        <strain evidence="6">ACAM 615</strain>
    </source>
</reference>
<dbReference type="OrthoDB" id="9812260at2"/>
<organism evidence="5 6">
    <name type="scientific">Brumicola pallidula DSM 14239 = ACAM 615</name>
    <dbReference type="NCBI Taxonomy" id="1121922"/>
    <lineage>
        <taxon>Bacteria</taxon>
        <taxon>Pseudomonadati</taxon>
        <taxon>Pseudomonadota</taxon>
        <taxon>Gammaproteobacteria</taxon>
        <taxon>Alteromonadales</taxon>
        <taxon>Alteromonadaceae</taxon>
        <taxon>Brumicola</taxon>
    </lineage>
</organism>
<dbReference type="PROSITE" id="PS50887">
    <property type="entry name" value="GGDEF"/>
    <property type="match status" value="1"/>
</dbReference>
<dbReference type="InterPro" id="IPR000160">
    <property type="entry name" value="GGDEF_dom"/>
</dbReference>
<dbReference type="EC" id="2.7.7.65" evidence="2"/>
<dbReference type="GO" id="GO:0005886">
    <property type="term" value="C:plasma membrane"/>
    <property type="evidence" value="ECO:0007669"/>
    <property type="project" value="TreeGrafter"/>
</dbReference>
<feature type="coiled-coil region" evidence="3">
    <location>
        <begin position="151"/>
        <end position="178"/>
    </location>
</feature>